<evidence type="ECO:0000313" key="1">
    <source>
        <dbReference type="EMBL" id="QJA99478.1"/>
    </source>
</evidence>
<proteinExistence type="predicted"/>
<accession>A0A6M3M3V4</accession>
<dbReference type="EMBL" id="MT143653">
    <property type="protein sequence ID" value="QJA99478.1"/>
    <property type="molecule type" value="Genomic_DNA"/>
</dbReference>
<dbReference type="AlphaFoldDB" id="A0A6M3M3V4"/>
<reference evidence="1" key="1">
    <citation type="submission" date="2020-03" db="EMBL/GenBank/DDBJ databases">
        <title>The deep terrestrial virosphere.</title>
        <authorList>
            <person name="Holmfeldt K."/>
            <person name="Nilsson E."/>
            <person name="Simone D."/>
            <person name="Lopez-Fernandez M."/>
            <person name="Wu X."/>
            <person name="de Brujin I."/>
            <person name="Lundin D."/>
            <person name="Andersson A."/>
            <person name="Bertilsson S."/>
            <person name="Dopson M."/>
        </authorList>
    </citation>
    <scope>NUCLEOTIDE SEQUENCE</scope>
    <source>
        <strain evidence="1">MM171A00991</strain>
    </source>
</reference>
<organism evidence="1">
    <name type="scientific">viral metagenome</name>
    <dbReference type="NCBI Taxonomy" id="1070528"/>
    <lineage>
        <taxon>unclassified sequences</taxon>
        <taxon>metagenomes</taxon>
        <taxon>organismal metagenomes</taxon>
    </lineage>
</organism>
<name>A0A6M3M3V4_9ZZZZ</name>
<gene>
    <name evidence="1" type="ORF">MM171A00991_0003</name>
</gene>
<protein>
    <submittedName>
        <fullName evidence="1">Uncharacterized protein</fullName>
    </submittedName>
</protein>
<sequence length="81" mass="9309">MASDVWVLESGQELCASEDLNFIVEGAMKFRGASQRAYLRKLWDGESWQDIKRKLLTEGSVWYVWWMDGVRQHLSNLAGGT</sequence>